<dbReference type="GO" id="GO:0006952">
    <property type="term" value="P:defense response"/>
    <property type="evidence" value="ECO:0007669"/>
    <property type="project" value="UniProtKB-KW"/>
</dbReference>
<evidence type="ECO:0000259" key="6">
    <source>
        <dbReference type="Pfam" id="PF00931"/>
    </source>
</evidence>
<dbReference type="EMBL" id="CM000764">
    <property type="protein sequence ID" value="EES09949.2"/>
    <property type="molecule type" value="Genomic_DNA"/>
</dbReference>
<dbReference type="GO" id="GO:0043531">
    <property type="term" value="F:ADP binding"/>
    <property type="evidence" value="ECO:0007669"/>
    <property type="project" value="InterPro"/>
</dbReference>
<evidence type="ECO:0008006" key="10">
    <source>
        <dbReference type="Google" id="ProtNLM"/>
    </source>
</evidence>
<dbReference type="AlphaFoldDB" id="C5Y4F2"/>
<dbReference type="Gramene" id="EES09949">
    <property type="protein sequence ID" value="EES09949"/>
    <property type="gene ID" value="SORBI_3005G154300"/>
</dbReference>
<evidence type="ECO:0000256" key="5">
    <source>
        <dbReference type="ARBA" id="ARBA00022821"/>
    </source>
</evidence>
<dbReference type="Pfam" id="PF18052">
    <property type="entry name" value="Rx_N"/>
    <property type="match status" value="1"/>
</dbReference>
<dbReference type="SUPFAM" id="SSF52540">
    <property type="entry name" value="P-loop containing nucleoside triphosphate hydrolases"/>
    <property type="match status" value="1"/>
</dbReference>
<protein>
    <recommendedName>
        <fullName evidence="10">Rx N-terminal domain-containing protein</fullName>
    </recommendedName>
</protein>
<dbReference type="InterPro" id="IPR027417">
    <property type="entry name" value="P-loop_NTPase"/>
</dbReference>
<keyword evidence="9" id="KW-1185">Reference proteome</keyword>
<dbReference type="Gene3D" id="1.20.5.4130">
    <property type="match status" value="1"/>
</dbReference>
<keyword evidence="3" id="KW-0677">Repeat</keyword>
<evidence type="ECO:0000313" key="8">
    <source>
        <dbReference type="EMBL" id="EES09949.2"/>
    </source>
</evidence>
<dbReference type="HOGENOM" id="CLU_000288_137_2_1"/>
<gene>
    <name evidence="8" type="ORF">SORBI_3005G154300</name>
</gene>
<proteinExistence type="inferred from homology"/>
<evidence type="ECO:0000256" key="1">
    <source>
        <dbReference type="ARBA" id="ARBA00008894"/>
    </source>
</evidence>
<evidence type="ECO:0000256" key="2">
    <source>
        <dbReference type="ARBA" id="ARBA00022614"/>
    </source>
</evidence>
<feature type="domain" description="NB-ARC" evidence="6">
    <location>
        <begin position="174"/>
        <end position="289"/>
    </location>
</feature>
<evidence type="ECO:0000256" key="4">
    <source>
        <dbReference type="ARBA" id="ARBA00022741"/>
    </source>
</evidence>
<comment type="similarity">
    <text evidence="1">Belongs to the disease resistance NB-LRR family.</text>
</comment>
<evidence type="ECO:0000313" key="9">
    <source>
        <dbReference type="Proteomes" id="UP000000768"/>
    </source>
</evidence>
<evidence type="ECO:0000256" key="3">
    <source>
        <dbReference type="ARBA" id="ARBA00022737"/>
    </source>
</evidence>
<name>C5Y4F2_SORBI</name>
<dbReference type="Pfam" id="PF00931">
    <property type="entry name" value="NB-ARC"/>
    <property type="match status" value="1"/>
</dbReference>
<dbReference type="InParanoid" id="C5Y4F2"/>
<sequence>MEIATGAISTLLPKLGDLLKEEYKLQKSVRGEIMFLEAELEAMQTVLLKISSAPMDEQPDAQVNLWVREVRELSYDLEDNIDRFLVRIDHAPEQLHGLRGFIDRSLKLLTKVNLRRQIGTDIRDIKTRIREVSERHDRYKIDIVTAKATRPSVDSLRLSALHKRASELIGTEEKVMDVVKMLREEDDLSNQQLKIVSIVGLGGLGKTTLANEVYKKLKAQFECEAFVSVSLDPRMDQVFKSMLRQLDKDKYNNIKGEMWDETQLINELRYLLKNKSPKSQVGDFIWSKQHYARMSTDG</sequence>
<keyword evidence="2" id="KW-0433">Leucine-rich repeat</keyword>
<dbReference type="InterPro" id="IPR002182">
    <property type="entry name" value="NB-ARC"/>
</dbReference>
<dbReference type="OMA" id="WIAHEIK"/>
<dbReference type="Proteomes" id="UP000000768">
    <property type="component" value="Chromosome 5"/>
</dbReference>
<dbReference type="CDD" id="cd14798">
    <property type="entry name" value="RX-CC_like"/>
    <property type="match status" value="1"/>
</dbReference>
<keyword evidence="4" id="KW-0547">Nucleotide-binding</keyword>
<dbReference type="PANTHER" id="PTHR19338">
    <property type="entry name" value="TRANSLOCASE OF INNER MITOCHONDRIAL MEMBRANE 13 HOMOLOG"/>
    <property type="match status" value="1"/>
</dbReference>
<evidence type="ECO:0000259" key="7">
    <source>
        <dbReference type="Pfam" id="PF18052"/>
    </source>
</evidence>
<dbReference type="PANTHER" id="PTHR19338:SF53">
    <property type="entry name" value="RX N-TERMINAL DOMAIN-CONTAINING PROTEIN"/>
    <property type="match status" value="1"/>
</dbReference>
<dbReference type="Gene3D" id="3.40.50.300">
    <property type="entry name" value="P-loop containing nucleotide triphosphate hydrolases"/>
    <property type="match status" value="1"/>
</dbReference>
<dbReference type="InterPro" id="IPR038005">
    <property type="entry name" value="RX-like_CC"/>
</dbReference>
<organism evidence="8 9">
    <name type="scientific">Sorghum bicolor</name>
    <name type="common">Sorghum</name>
    <name type="synonym">Sorghum vulgare</name>
    <dbReference type="NCBI Taxonomy" id="4558"/>
    <lineage>
        <taxon>Eukaryota</taxon>
        <taxon>Viridiplantae</taxon>
        <taxon>Streptophyta</taxon>
        <taxon>Embryophyta</taxon>
        <taxon>Tracheophyta</taxon>
        <taxon>Spermatophyta</taxon>
        <taxon>Magnoliopsida</taxon>
        <taxon>Liliopsida</taxon>
        <taxon>Poales</taxon>
        <taxon>Poaceae</taxon>
        <taxon>PACMAD clade</taxon>
        <taxon>Panicoideae</taxon>
        <taxon>Andropogonodae</taxon>
        <taxon>Andropogoneae</taxon>
        <taxon>Sorghinae</taxon>
        <taxon>Sorghum</taxon>
    </lineage>
</organism>
<accession>C5Y4F2</accession>
<dbReference type="InterPro" id="IPR041118">
    <property type="entry name" value="Rx_N"/>
</dbReference>
<reference evidence="9" key="2">
    <citation type="journal article" date="2018" name="Plant J.">
        <title>The Sorghum bicolor reference genome: improved assembly, gene annotations, a transcriptome atlas, and signatures of genome organization.</title>
        <authorList>
            <person name="McCormick R.F."/>
            <person name="Truong S.K."/>
            <person name="Sreedasyam A."/>
            <person name="Jenkins J."/>
            <person name="Shu S."/>
            <person name="Sims D."/>
            <person name="Kennedy M."/>
            <person name="Amirebrahimi M."/>
            <person name="Weers B.D."/>
            <person name="McKinley B."/>
            <person name="Mattison A."/>
            <person name="Morishige D.T."/>
            <person name="Grimwood J."/>
            <person name="Schmutz J."/>
            <person name="Mullet J.E."/>
        </authorList>
    </citation>
    <scope>NUCLEOTIDE SEQUENCE [LARGE SCALE GENOMIC DNA]</scope>
    <source>
        <strain evidence="9">cv. BTx623</strain>
    </source>
</reference>
<dbReference type="eggNOG" id="KOG4658">
    <property type="taxonomic scope" value="Eukaryota"/>
</dbReference>
<dbReference type="STRING" id="4558.C5Y4F2"/>
<reference evidence="8 9" key="1">
    <citation type="journal article" date="2009" name="Nature">
        <title>The Sorghum bicolor genome and the diversification of grasses.</title>
        <authorList>
            <person name="Paterson A.H."/>
            <person name="Bowers J.E."/>
            <person name="Bruggmann R."/>
            <person name="Dubchak I."/>
            <person name="Grimwood J."/>
            <person name="Gundlach H."/>
            <person name="Haberer G."/>
            <person name="Hellsten U."/>
            <person name="Mitros T."/>
            <person name="Poliakov A."/>
            <person name="Schmutz J."/>
            <person name="Spannagl M."/>
            <person name="Tang H."/>
            <person name="Wang X."/>
            <person name="Wicker T."/>
            <person name="Bharti A.K."/>
            <person name="Chapman J."/>
            <person name="Feltus F.A."/>
            <person name="Gowik U."/>
            <person name="Grigoriev I.V."/>
            <person name="Lyons E."/>
            <person name="Maher C.A."/>
            <person name="Martis M."/>
            <person name="Narechania A."/>
            <person name="Otillar R.P."/>
            <person name="Penning B.W."/>
            <person name="Salamov A.A."/>
            <person name="Wang Y."/>
            <person name="Zhang L."/>
            <person name="Carpita N.C."/>
            <person name="Freeling M."/>
            <person name="Gingle A.R."/>
            <person name="Hash C.T."/>
            <person name="Keller B."/>
            <person name="Klein P."/>
            <person name="Kresovich S."/>
            <person name="McCann M.C."/>
            <person name="Ming R."/>
            <person name="Peterson D.G."/>
            <person name="Mehboob-ur-Rahman"/>
            <person name="Ware D."/>
            <person name="Westhoff P."/>
            <person name="Mayer K.F."/>
            <person name="Messing J."/>
            <person name="Rokhsar D.S."/>
        </authorList>
    </citation>
    <scope>NUCLEOTIDE SEQUENCE [LARGE SCALE GENOMIC DNA]</scope>
    <source>
        <strain evidence="9">cv. BTx623</strain>
    </source>
</reference>
<keyword evidence="5" id="KW-0611">Plant defense</keyword>
<feature type="domain" description="Disease resistance N-terminal" evidence="7">
    <location>
        <begin position="7"/>
        <end position="92"/>
    </location>
</feature>